<dbReference type="OrthoDB" id="338531at2759"/>
<dbReference type="PROSITE" id="PS51011">
    <property type="entry name" value="ARID"/>
    <property type="match status" value="1"/>
</dbReference>
<keyword evidence="2" id="KW-0805">Transcription regulation</keyword>
<accession>A0A8X6QHC6</accession>
<comment type="caution">
    <text evidence="10">The sequence shown here is derived from an EMBL/GenBank/DDBJ whole genome shotgun (WGS) entry which is preliminary data.</text>
</comment>
<keyword evidence="5" id="KW-0862">Zinc</keyword>
<dbReference type="InterPro" id="IPR013087">
    <property type="entry name" value="Znf_C2H2_type"/>
</dbReference>
<dbReference type="SUPFAM" id="SSF46785">
    <property type="entry name" value="Winged helix' DNA-binding domain"/>
    <property type="match status" value="1"/>
</dbReference>
<evidence type="ECO:0000256" key="1">
    <source>
        <dbReference type="ARBA" id="ARBA00022853"/>
    </source>
</evidence>
<dbReference type="Pfam" id="PF02257">
    <property type="entry name" value="RFX_DNA_binding"/>
    <property type="match status" value="1"/>
</dbReference>
<keyword evidence="1" id="KW-0156">Chromatin regulator</keyword>
<dbReference type="PANTHER" id="PTHR22970:SF14">
    <property type="entry name" value="AT-RICH INTERACTIVE DOMAIN-CONTAINING PROTEIN 2"/>
    <property type="match status" value="1"/>
</dbReference>
<proteinExistence type="predicted"/>
<dbReference type="EMBL" id="BMAW01128705">
    <property type="protein sequence ID" value="GFU27109.1"/>
    <property type="molecule type" value="Genomic_DNA"/>
</dbReference>
<feature type="domain" description="RFX-type winged-helix" evidence="9">
    <location>
        <begin position="505"/>
        <end position="582"/>
    </location>
</feature>
<dbReference type="GO" id="GO:0008270">
    <property type="term" value="F:zinc ion binding"/>
    <property type="evidence" value="ECO:0007669"/>
    <property type="project" value="UniProtKB-KW"/>
</dbReference>
<evidence type="ECO:0000313" key="10">
    <source>
        <dbReference type="EMBL" id="GFU27109.1"/>
    </source>
</evidence>
<dbReference type="InterPro" id="IPR011989">
    <property type="entry name" value="ARM-like"/>
</dbReference>
<keyword evidence="5" id="KW-0863">Zinc-finger</keyword>
<dbReference type="Pfam" id="PF01388">
    <property type="entry name" value="ARID"/>
    <property type="match status" value="1"/>
</dbReference>
<evidence type="ECO:0000259" key="9">
    <source>
        <dbReference type="PROSITE" id="PS51526"/>
    </source>
</evidence>
<dbReference type="Gene3D" id="1.25.10.10">
    <property type="entry name" value="Leucine-rich Repeat Variant"/>
    <property type="match status" value="1"/>
</dbReference>
<evidence type="ECO:0000259" key="8">
    <source>
        <dbReference type="PROSITE" id="PS51011"/>
    </source>
</evidence>
<dbReference type="Proteomes" id="UP000887013">
    <property type="component" value="Unassembled WGS sequence"/>
</dbReference>
<dbReference type="GO" id="GO:0003677">
    <property type="term" value="F:DNA binding"/>
    <property type="evidence" value="ECO:0007669"/>
    <property type="project" value="InterPro"/>
</dbReference>
<dbReference type="SMART" id="SM00355">
    <property type="entry name" value="ZnF_C2H2"/>
    <property type="match status" value="2"/>
</dbReference>
<evidence type="ECO:0000256" key="5">
    <source>
        <dbReference type="PROSITE-ProRule" id="PRU00042"/>
    </source>
</evidence>
<dbReference type="Gene3D" id="1.10.10.10">
    <property type="entry name" value="Winged helix-like DNA-binding domain superfamily/Winged helix DNA-binding domain"/>
    <property type="match status" value="1"/>
</dbReference>
<dbReference type="SUPFAM" id="SSF46774">
    <property type="entry name" value="ARID-like"/>
    <property type="match status" value="1"/>
</dbReference>
<reference evidence="10" key="1">
    <citation type="submission" date="2020-08" db="EMBL/GenBank/DDBJ databases">
        <title>Multicomponent nature underlies the extraordinary mechanical properties of spider dragline silk.</title>
        <authorList>
            <person name="Kono N."/>
            <person name="Nakamura H."/>
            <person name="Mori M."/>
            <person name="Yoshida Y."/>
            <person name="Ohtoshi R."/>
            <person name="Malay A.D."/>
            <person name="Moran D.A.P."/>
            <person name="Tomita M."/>
            <person name="Numata K."/>
            <person name="Arakawa K."/>
        </authorList>
    </citation>
    <scope>NUCLEOTIDE SEQUENCE</scope>
</reference>
<dbReference type="PROSITE" id="PS51526">
    <property type="entry name" value="RFX_DBD"/>
    <property type="match status" value="1"/>
</dbReference>
<dbReference type="PROSITE" id="PS00028">
    <property type="entry name" value="ZINC_FINGER_C2H2_1"/>
    <property type="match status" value="1"/>
</dbReference>
<evidence type="ECO:0000313" key="11">
    <source>
        <dbReference type="Proteomes" id="UP000887013"/>
    </source>
</evidence>
<keyword evidence="3" id="KW-0804">Transcription</keyword>
<evidence type="ECO:0000256" key="4">
    <source>
        <dbReference type="ARBA" id="ARBA00023242"/>
    </source>
</evidence>
<evidence type="ECO:0000256" key="3">
    <source>
        <dbReference type="ARBA" id="ARBA00023163"/>
    </source>
</evidence>
<dbReference type="SMART" id="SM01014">
    <property type="entry name" value="ARID"/>
    <property type="match status" value="1"/>
</dbReference>
<feature type="region of interest" description="Disordered" evidence="6">
    <location>
        <begin position="1286"/>
        <end position="1312"/>
    </location>
</feature>
<organism evidence="10 11">
    <name type="scientific">Nephila pilipes</name>
    <name type="common">Giant wood spider</name>
    <name type="synonym">Nephila maculata</name>
    <dbReference type="NCBI Taxonomy" id="299642"/>
    <lineage>
        <taxon>Eukaryota</taxon>
        <taxon>Metazoa</taxon>
        <taxon>Ecdysozoa</taxon>
        <taxon>Arthropoda</taxon>
        <taxon>Chelicerata</taxon>
        <taxon>Arachnida</taxon>
        <taxon>Araneae</taxon>
        <taxon>Araneomorphae</taxon>
        <taxon>Entelegynae</taxon>
        <taxon>Araneoidea</taxon>
        <taxon>Nephilidae</taxon>
        <taxon>Nephila</taxon>
    </lineage>
</organism>
<dbReference type="GO" id="GO:0006355">
    <property type="term" value="P:regulation of DNA-templated transcription"/>
    <property type="evidence" value="ECO:0007669"/>
    <property type="project" value="InterPro"/>
</dbReference>
<dbReference type="InterPro" id="IPR003150">
    <property type="entry name" value="DNA-bd_RFX"/>
</dbReference>
<evidence type="ECO:0000256" key="2">
    <source>
        <dbReference type="ARBA" id="ARBA00023015"/>
    </source>
</evidence>
<evidence type="ECO:0000256" key="6">
    <source>
        <dbReference type="SAM" id="MobiDB-lite"/>
    </source>
</evidence>
<feature type="region of interest" description="Disordered" evidence="6">
    <location>
        <begin position="626"/>
        <end position="657"/>
    </location>
</feature>
<dbReference type="PANTHER" id="PTHR22970">
    <property type="entry name" value="AT-RICH INTERACTIVE DOMAIN-CONTAINING PROTEIN 2"/>
    <property type="match status" value="1"/>
</dbReference>
<dbReference type="InterPro" id="IPR036388">
    <property type="entry name" value="WH-like_DNA-bd_sf"/>
</dbReference>
<dbReference type="PROSITE" id="PS50157">
    <property type="entry name" value="ZINC_FINGER_C2H2_2"/>
    <property type="match status" value="1"/>
</dbReference>
<sequence>MEKLHRVPDVSRQDYYAFVNELKLFHQNRGTPFRHLPKINGRELDLQKFYNQVTALGGLQKVIDHQKWDTVIDVLKLPKACVNFALTLRQIYIRYLGHYEKIHFMGEDPDHEKSQSSESHNRKLQLTLFHHVPMVYNSAQHEITDAARATSGLNQTFVSSTDYDKLCMSLLCGLPNEQELALNVCTILSNEGNYMLHLEQAPKLVNLLIAQAGVWPLADTSLKMLYLESWNGLKGRNMHRFWRSCLDQQNTQLVQLLGLDLGTNHPEEEFLNLESDLGVLNIEGQRVLRVALILHNLSFEKNNVPVLISNTNFIRFLLLCTHSSWSNLKQTTYDTLSNIAYEIKLSIEKDVSSRILFQTVMDGILSLDRYMNIRSMDILSQLCSYEPNEDIIPSRLDVEVYQKMVSFLTVHDIMLLFYTLEALYALSDLGRYACDKIVSVHRCIGVLVSLLTLEPSQYSPSGHIKMKIVETLVPVEVDEHDDRTTTSAIDSCTASNNDMDSETFAVNWLKSTYEIASGCMVPRNEIYAEYVSFCGKTGRKGVVNANVFASSVKNVFPQCGLKKTESGSGVITFHHDGLKRKKIITSQTGPPVCKPASTINSSRKALTPISCKPGQRQTYSPILKAQLSAPPRSGVTSPPLKRSSQSVSGRKCVSPVPVSSLQNSISSVQASPTTGSSTLIKSLLANKVQQRNLQRQVSPQSVSKMVIYSPDKISSNQGAFGSTNAVMRCVRPGGLSQFSIRAPGGLSQPRLVANKGRLISHAPSRFIKSSTLLSPKVTKQTVMASTLSTPRLNGIQKDVEMEVYNQDEDSKSNDATYTQVMQMNCMQNHVNSDSSFDTKDSFSCDGDSVLSYKDTDLNSESVKNFLFSQVQENSVTYSLVGSNEVSPSGNFILMKSKASSSDELSPPREQQNGSSVTFVNNINSVNDSSLSSPPIIQPKNALPSNTLKPVLNDLDVEEDNTSNLQTQQKDKMCKKAPLLNGLLDRGKTILPLDVQSSPLMQNGNISNPPFELSSDESKSSMSPVQSTTNQCVMAVNSVVPVSLNSSVSPVSLNSSVASISLNSSVTPVSLNSSVTPVSSNMSLSNSTVVSSTLSSSSTVTSSLNSTVTYVSNVNSTTSTNSVLNSAVLPTTNFNSDEDNLMQICSGQTTLSGTIEVQPDQKGVVRLHIESPENSNQGSDLSSITDIARTLECASQAISRTNAECNTQVPYCGTCETTATVTVITTNTPTLARSGQQIIVVTPALNQPQLHIQSPNIKFRILHSLPRSEEAVDLLPRVNINQVSNVRQPAPETPSISTATLKRPSSDTSSVSAAIDAKRTRIDTKTPLLEATLRLPSPVPCSVASSCANVKSFQENQSFLLKNSQIENFSSSPKLTSAKAVPVQNIDFPIEREVKTFSGLSSASDNPSLIAPPQVPPKSMSATKLEYTCEWKDCGLKFPNPGSVFMHASKVHTPYCNDDMICKWEGCDSMKRRRFSLLTHLQDWHCNERVLHIQALRRKQLSQQGKTSIAPPQMPPPHPGYAPDAAFLAIRRHALQYINPKELSEEKESALTKSIRLTSALILRNLVTHSSLARTYVRRFEPELAYLAMSPVESARTIAQCLSELSRPQD</sequence>
<dbReference type="SMART" id="SM00501">
    <property type="entry name" value="BRIGHT"/>
    <property type="match status" value="1"/>
</dbReference>
<name>A0A8X6QHC6_NEPPI</name>
<dbReference type="GO" id="GO:0006325">
    <property type="term" value="P:chromatin organization"/>
    <property type="evidence" value="ECO:0007669"/>
    <property type="project" value="UniProtKB-KW"/>
</dbReference>
<keyword evidence="4" id="KW-0539">Nucleus</keyword>
<evidence type="ECO:0008006" key="12">
    <source>
        <dbReference type="Google" id="ProtNLM"/>
    </source>
</evidence>
<dbReference type="InterPro" id="IPR036390">
    <property type="entry name" value="WH_DNA-bd_sf"/>
</dbReference>
<gene>
    <name evidence="10" type="primary">Arid2</name>
    <name evidence="10" type="ORF">NPIL_575102</name>
</gene>
<feature type="domain" description="ARID" evidence="8">
    <location>
        <begin position="12"/>
        <end position="104"/>
    </location>
</feature>
<keyword evidence="11" id="KW-1185">Reference proteome</keyword>
<protein>
    <recommendedName>
        <fullName evidence="12">AT-rich interactive domain-containing protein 2</fullName>
    </recommendedName>
</protein>
<feature type="region of interest" description="Disordered" evidence="6">
    <location>
        <begin position="1000"/>
        <end position="1023"/>
    </location>
</feature>
<dbReference type="Gene3D" id="1.10.150.60">
    <property type="entry name" value="ARID DNA-binding domain"/>
    <property type="match status" value="1"/>
</dbReference>
<dbReference type="SUPFAM" id="SSF48371">
    <property type="entry name" value="ARM repeat"/>
    <property type="match status" value="1"/>
</dbReference>
<dbReference type="InterPro" id="IPR016024">
    <property type="entry name" value="ARM-type_fold"/>
</dbReference>
<dbReference type="InterPro" id="IPR036431">
    <property type="entry name" value="ARID_dom_sf"/>
</dbReference>
<feature type="domain" description="C2H2-type" evidence="7">
    <location>
        <begin position="1426"/>
        <end position="1452"/>
    </location>
</feature>
<keyword evidence="5" id="KW-0479">Metal-binding</keyword>
<evidence type="ECO:0000259" key="7">
    <source>
        <dbReference type="PROSITE" id="PS50157"/>
    </source>
</evidence>
<dbReference type="InterPro" id="IPR001606">
    <property type="entry name" value="ARID_dom"/>
</dbReference>
<dbReference type="InterPro" id="IPR052406">
    <property type="entry name" value="Chromatin_Remodeling_Comp"/>
</dbReference>